<sequence>MGSLCSKSTDHTGGHQVLSSNESGQPVRPTKPDDRRAALAEAAENRLKAQQARGTNASNPNKGKLAQKVTESTKLPPATSREEEPIRWD</sequence>
<name>A0A164U6W9_9AGAM</name>
<reference evidence="5 6" key="1">
    <citation type="journal article" date="2016" name="Mol. Biol. Evol.">
        <title>Comparative Genomics of Early-Diverging Mushroom-Forming Fungi Provides Insights into the Origins of Lignocellulose Decay Capabilities.</title>
        <authorList>
            <person name="Nagy L.G."/>
            <person name="Riley R."/>
            <person name="Tritt A."/>
            <person name="Adam C."/>
            <person name="Daum C."/>
            <person name="Floudas D."/>
            <person name="Sun H."/>
            <person name="Yadav J.S."/>
            <person name="Pangilinan J."/>
            <person name="Larsson K.H."/>
            <person name="Matsuura K."/>
            <person name="Barry K."/>
            <person name="Labutti K."/>
            <person name="Kuo R."/>
            <person name="Ohm R.A."/>
            <person name="Bhattacharya S.S."/>
            <person name="Shirouzu T."/>
            <person name="Yoshinaga Y."/>
            <person name="Martin F.M."/>
            <person name="Grigoriev I.V."/>
            <person name="Hibbett D.S."/>
        </authorList>
    </citation>
    <scope>NUCLEOTIDE SEQUENCE [LARGE SCALE GENOMIC DNA]</scope>
    <source>
        <strain evidence="5 6">HHB9708</strain>
    </source>
</reference>
<keyword evidence="1" id="KW-0519">Myristate</keyword>
<keyword evidence="2" id="KW-0564">Palmitate</keyword>
<evidence type="ECO:0000256" key="3">
    <source>
        <dbReference type="ARBA" id="ARBA00023288"/>
    </source>
</evidence>
<evidence type="ECO:0000256" key="1">
    <source>
        <dbReference type="ARBA" id="ARBA00022707"/>
    </source>
</evidence>
<dbReference type="EMBL" id="KV419408">
    <property type="protein sequence ID" value="KZS92972.1"/>
    <property type="molecule type" value="Genomic_DNA"/>
</dbReference>
<proteinExistence type="predicted"/>
<dbReference type="OrthoDB" id="3264102at2759"/>
<dbReference type="Proteomes" id="UP000076722">
    <property type="component" value="Unassembled WGS sequence"/>
</dbReference>
<accession>A0A164U6W9</accession>
<dbReference type="InterPro" id="IPR031632">
    <property type="entry name" value="SVIP"/>
</dbReference>
<feature type="compositionally biased region" description="Basic and acidic residues" evidence="4">
    <location>
        <begin position="30"/>
        <end position="47"/>
    </location>
</feature>
<evidence type="ECO:0000256" key="4">
    <source>
        <dbReference type="SAM" id="MobiDB-lite"/>
    </source>
</evidence>
<evidence type="ECO:0000313" key="5">
    <source>
        <dbReference type="EMBL" id="KZS92972.1"/>
    </source>
</evidence>
<dbReference type="Pfam" id="PF15811">
    <property type="entry name" value="SVIP"/>
    <property type="match status" value="1"/>
</dbReference>
<dbReference type="AlphaFoldDB" id="A0A164U6W9"/>
<evidence type="ECO:0000256" key="2">
    <source>
        <dbReference type="ARBA" id="ARBA00023139"/>
    </source>
</evidence>
<feature type="region of interest" description="Disordered" evidence="4">
    <location>
        <begin position="1"/>
        <end position="89"/>
    </location>
</feature>
<feature type="compositionally biased region" description="Basic and acidic residues" evidence="4">
    <location>
        <begin position="80"/>
        <end position="89"/>
    </location>
</feature>
<evidence type="ECO:0000313" key="6">
    <source>
        <dbReference type="Proteomes" id="UP000076722"/>
    </source>
</evidence>
<keyword evidence="3" id="KW-0449">Lipoprotein</keyword>
<protein>
    <submittedName>
        <fullName evidence="5">Uncharacterized protein</fullName>
    </submittedName>
</protein>
<feature type="compositionally biased region" description="Polar residues" evidence="4">
    <location>
        <begin position="52"/>
        <end position="61"/>
    </location>
</feature>
<gene>
    <name evidence="5" type="ORF">SISNIDRAFT_549997</name>
</gene>
<organism evidence="5 6">
    <name type="scientific">Sistotremastrum niveocremeum HHB9708</name>
    <dbReference type="NCBI Taxonomy" id="1314777"/>
    <lineage>
        <taxon>Eukaryota</taxon>
        <taxon>Fungi</taxon>
        <taxon>Dikarya</taxon>
        <taxon>Basidiomycota</taxon>
        <taxon>Agaricomycotina</taxon>
        <taxon>Agaricomycetes</taxon>
        <taxon>Sistotremastrales</taxon>
        <taxon>Sistotremastraceae</taxon>
        <taxon>Sertulicium</taxon>
        <taxon>Sertulicium niveocremeum</taxon>
    </lineage>
</organism>
<keyword evidence="6" id="KW-1185">Reference proteome</keyword>